<evidence type="ECO:0000256" key="2">
    <source>
        <dbReference type="ARBA" id="ARBA00007265"/>
    </source>
</evidence>
<dbReference type="GO" id="GO:0016779">
    <property type="term" value="F:nucleotidyltransferase activity"/>
    <property type="evidence" value="ECO:0007669"/>
    <property type="project" value="UniProtKB-KW"/>
</dbReference>
<dbReference type="GO" id="GO:0046872">
    <property type="term" value="F:metal ion binding"/>
    <property type="evidence" value="ECO:0007669"/>
    <property type="project" value="UniProtKB-KW"/>
</dbReference>
<dbReference type="SUPFAM" id="SSF54631">
    <property type="entry name" value="CBS-domain pair"/>
    <property type="match status" value="1"/>
</dbReference>
<evidence type="ECO:0000256" key="11">
    <source>
        <dbReference type="PROSITE-ProRule" id="PRU00703"/>
    </source>
</evidence>
<sequence>MSFPPKPPLLAAPVIVTGHANADFDCLAAIIAAGKLYPGATLIFPGSQEKNIRHFFIQSATYLFNFKNFKDIEPTSVHTLVLVDTRQRSRVPHIEPVFANTDLVIHCYDHHPDTDEDVAAALSVVKPWGSTTAILMERIMAEDLSLTTDEATILGLGIYEDTGSFTFASTTEHDLAAAAWLRARGMDVGVIADLMTRELSSDQITIMSQLIESAQTHDINGVEVVIAEATSDQYIGDFALLVHKFLDMENLRVLFAIGLMNDRVHLVARSRSPDVDVGRICASLGGGGHPYAASASIKNRTLTQVREELFGLLYSQVNPQILVRQLMSKPAVSIEETATMRRAEEIMTRYGLKALPVTAKGNRRCVGVIEHDIMDKAINHGLGDVPVAEYMIRDPAVVTAETDLYPVMEIILGRRQRLVPVVEDGRLSGVVTRTDLVNTLVKEPARIPESLLPERKRDRNIAGILRERLPKDILELLKKAGDLGREMGFAVYVVGGFVRDLLLKHPNYDVDLVVEGDGIAFAAAMAKAYGGRYKAHPKFKTAVIILPGDARVDVATARLEYYEYPAALPTVELSSIKMDLYRRDFTVNALAVHLLPDRFGELVDFFGAQRDIKERVLRVLHSLSFVEDPTRIVRAIRFSERFGFRIGGQTDRLIKNAVRHNFFHRLSGARVFHELRLILEEKNPLACLRRMQEYKLLAAVHPLLALTPAREAVLMEVENVINWYRLLYIEPAPQNWLVYFLALCSGMDAEQFTVIAKRLNFSKRTAGEIASLRVQIRETAQGLFNWEYHKGPLSELYFLLEGLPIEGALFLMARNPREPLQKYVSQHLTSLRGKRVEVTGNDLKKLGVEPGPQYTGILRQILGAVIDGHVPCRSEQLEMARRLAAGQSIEPLLARKTTSERCVLPEPPETLGPDATGEPGLPSMEASPGQDPAARGKGSGKALNEKS</sequence>
<evidence type="ECO:0000256" key="4">
    <source>
        <dbReference type="ARBA" id="ARBA00022679"/>
    </source>
</evidence>
<keyword evidence="8" id="KW-0547">Nucleotide-binding</keyword>
<dbReference type="SUPFAM" id="SSF81891">
    <property type="entry name" value="Poly A polymerase C-terminal region-like"/>
    <property type="match status" value="1"/>
</dbReference>
<proteinExistence type="inferred from homology"/>
<dbReference type="InterPro" id="IPR052390">
    <property type="entry name" value="tRNA_nt/polyA_polymerase"/>
</dbReference>
<dbReference type="AlphaFoldDB" id="I2Q116"/>
<dbReference type="Gene3D" id="3.30.460.10">
    <property type="entry name" value="Beta Polymerase, domain 2"/>
    <property type="match status" value="1"/>
</dbReference>
<keyword evidence="10 12" id="KW-0694">RNA-binding</keyword>
<protein>
    <submittedName>
        <fullName evidence="15">tRNA nucleotidyltransferase/poly(A) polymerase</fullName>
    </submittedName>
</protein>
<comment type="similarity">
    <text evidence="2 12">Belongs to the tRNA nucleotidyltransferase/poly(A) polymerase family.</text>
</comment>
<evidence type="ECO:0000256" key="8">
    <source>
        <dbReference type="ARBA" id="ARBA00022741"/>
    </source>
</evidence>
<gene>
    <name evidence="15" type="ORF">DesU5LDRAFT_1795</name>
</gene>
<dbReference type="eggNOG" id="COG2524">
    <property type="taxonomic scope" value="Bacteria"/>
</dbReference>
<feature type="domain" description="CBS" evidence="14">
    <location>
        <begin position="391"/>
        <end position="449"/>
    </location>
</feature>
<evidence type="ECO:0000256" key="6">
    <source>
        <dbReference type="ARBA" id="ARBA00022695"/>
    </source>
</evidence>
<accession>I2Q116</accession>
<dbReference type="PANTHER" id="PTHR47788">
    <property type="entry name" value="POLYA POLYMERASE"/>
    <property type="match status" value="1"/>
</dbReference>
<evidence type="ECO:0000256" key="13">
    <source>
        <dbReference type="SAM" id="MobiDB-lite"/>
    </source>
</evidence>
<dbReference type="Pfam" id="PF00571">
    <property type="entry name" value="CBS"/>
    <property type="match status" value="2"/>
</dbReference>
<dbReference type="CDD" id="cd17772">
    <property type="entry name" value="CBS_pair_DHH_polyA_Pol_assoc"/>
    <property type="match status" value="1"/>
</dbReference>
<feature type="region of interest" description="Disordered" evidence="13">
    <location>
        <begin position="899"/>
        <end position="947"/>
    </location>
</feature>
<dbReference type="CDD" id="cd05398">
    <property type="entry name" value="NT_ClassII-CCAase"/>
    <property type="match status" value="1"/>
</dbReference>
<dbReference type="InterPro" id="IPR032828">
    <property type="entry name" value="PolyA_RNA-bd"/>
</dbReference>
<keyword evidence="6" id="KW-0548">Nucleotidyltransferase</keyword>
<evidence type="ECO:0000256" key="3">
    <source>
        <dbReference type="ARBA" id="ARBA00022555"/>
    </source>
</evidence>
<keyword evidence="3" id="KW-0820">tRNA-binding</keyword>
<evidence type="ECO:0000256" key="1">
    <source>
        <dbReference type="ARBA" id="ARBA00001946"/>
    </source>
</evidence>
<keyword evidence="9" id="KW-0460">Magnesium</keyword>
<dbReference type="Gene3D" id="3.10.310.30">
    <property type="match status" value="1"/>
</dbReference>
<dbReference type="InterPro" id="IPR038763">
    <property type="entry name" value="DHH_sf"/>
</dbReference>
<dbReference type="Pfam" id="PF01368">
    <property type="entry name" value="DHH"/>
    <property type="match status" value="1"/>
</dbReference>
<comment type="cofactor">
    <cofactor evidence="1">
        <name>Mg(2+)</name>
        <dbReference type="ChEBI" id="CHEBI:18420"/>
    </cofactor>
</comment>
<dbReference type="Gene3D" id="1.10.3090.10">
    <property type="entry name" value="cca-adding enzyme, domain 2"/>
    <property type="match status" value="1"/>
</dbReference>
<dbReference type="InterPro" id="IPR002646">
    <property type="entry name" value="PolA_pol_head_dom"/>
</dbReference>
<evidence type="ECO:0000256" key="9">
    <source>
        <dbReference type="ARBA" id="ARBA00022842"/>
    </source>
</evidence>
<evidence type="ECO:0000256" key="5">
    <source>
        <dbReference type="ARBA" id="ARBA00022694"/>
    </source>
</evidence>
<evidence type="ECO:0000313" key="15">
    <source>
        <dbReference type="EMBL" id="EIG53472.1"/>
    </source>
</evidence>
<dbReference type="STRING" id="596152.DesU5LDRAFT_1795"/>
<keyword evidence="11" id="KW-0129">CBS domain</keyword>
<evidence type="ECO:0000256" key="7">
    <source>
        <dbReference type="ARBA" id="ARBA00022723"/>
    </source>
</evidence>
<dbReference type="PANTHER" id="PTHR47788:SF1">
    <property type="entry name" value="A-ADDING TRNA NUCLEOTIDYLTRANSFERASE"/>
    <property type="match status" value="1"/>
</dbReference>
<dbReference type="HOGENOM" id="CLU_015961_5_0_7"/>
<dbReference type="SUPFAM" id="SSF81301">
    <property type="entry name" value="Nucleotidyltransferase"/>
    <property type="match status" value="1"/>
</dbReference>
<name>I2Q116_9BACT</name>
<dbReference type="SUPFAM" id="SSF64182">
    <property type="entry name" value="DHH phosphoesterases"/>
    <property type="match status" value="1"/>
</dbReference>
<dbReference type="PROSITE" id="PS51371">
    <property type="entry name" value="CBS"/>
    <property type="match status" value="2"/>
</dbReference>
<dbReference type="InterPro" id="IPR046342">
    <property type="entry name" value="CBS_dom_sf"/>
</dbReference>
<keyword evidence="4 12" id="KW-0808">Transferase</keyword>
<dbReference type="GO" id="GO:0000166">
    <property type="term" value="F:nucleotide binding"/>
    <property type="evidence" value="ECO:0007669"/>
    <property type="project" value="UniProtKB-KW"/>
</dbReference>
<dbReference type="InterPro" id="IPR000644">
    <property type="entry name" value="CBS_dom"/>
</dbReference>
<dbReference type="InterPro" id="IPR001667">
    <property type="entry name" value="DDH_dom"/>
</dbReference>
<evidence type="ECO:0000256" key="12">
    <source>
        <dbReference type="RuleBase" id="RU003953"/>
    </source>
</evidence>
<feature type="domain" description="CBS" evidence="14">
    <location>
        <begin position="327"/>
        <end position="385"/>
    </location>
</feature>
<dbReference type="InterPro" id="IPR043519">
    <property type="entry name" value="NT_sf"/>
</dbReference>
<dbReference type="Gene3D" id="3.90.1640.10">
    <property type="entry name" value="inorganic pyrophosphatase (n-terminal core)"/>
    <property type="match status" value="1"/>
</dbReference>
<dbReference type="Pfam" id="PF01743">
    <property type="entry name" value="PolyA_pol"/>
    <property type="match status" value="1"/>
</dbReference>
<dbReference type="GO" id="GO:0008033">
    <property type="term" value="P:tRNA processing"/>
    <property type="evidence" value="ECO:0007669"/>
    <property type="project" value="UniProtKB-KW"/>
</dbReference>
<dbReference type="OrthoDB" id="9805698at2"/>
<dbReference type="SMART" id="SM00116">
    <property type="entry name" value="CBS"/>
    <property type="match status" value="2"/>
</dbReference>
<dbReference type="GO" id="GO:0000049">
    <property type="term" value="F:tRNA binding"/>
    <property type="evidence" value="ECO:0007669"/>
    <property type="project" value="UniProtKB-KW"/>
</dbReference>
<keyword evidence="7" id="KW-0479">Metal-binding</keyword>
<dbReference type="EMBL" id="JH600068">
    <property type="protein sequence ID" value="EIG53472.1"/>
    <property type="molecule type" value="Genomic_DNA"/>
</dbReference>
<evidence type="ECO:0000256" key="10">
    <source>
        <dbReference type="ARBA" id="ARBA00022884"/>
    </source>
</evidence>
<evidence type="ECO:0000259" key="14">
    <source>
        <dbReference type="PROSITE" id="PS51371"/>
    </source>
</evidence>
<dbReference type="eggNOG" id="COG0618">
    <property type="taxonomic scope" value="Bacteria"/>
</dbReference>
<dbReference type="Gene3D" id="3.10.580.10">
    <property type="entry name" value="CBS-domain"/>
    <property type="match status" value="1"/>
</dbReference>
<reference evidence="15" key="1">
    <citation type="submission" date="2011-11" db="EMBL/GenBank/DDBJ databases">
        <title>Improved High-Quality Draft sequence of Desulfovibrio sp. U5L.</title>
        <authorList>
            <consortium name="US DOE Joint Genome Institute"/>
            <person name="Lucas S."/>
            <person name="Han J."/>
            <person name="Lapidus A."/>
            <person name="Cheng J.-F."/>
            <person name="Goodwin L."/>
            <person name="Pitluck S."/>
            <person name="Peters L."/>
            <person name="Ovchinnikova G."/>
            <person name="Held B."/>
            <person name="Detter J.C."/>
            <person name="Han C."/>
            <person name="Tapia R."/>
            <person name="Land M."/>
            <person name="Hauser L."/>
            <person name="Kyrpides N."/>
            <person name="Ivanova N."/>
            <person name="Pagani I."/>
            <person name="Gabster J."/>
            <person name="Walker C."/>
            <person name="Stolyar S."/>
            <person name="Stahl D."/>
            <person name="Arkin A."/>
            <person name="Dehal P."/>
            <person name="Hazen T."/>
            <person name="Woyke T."/>
        </authorList>
    </citation>
    <scope>NUCLEOTIDE SEQUENCE [LARGE SCALE GENOMIC DNA]</scope>
    <source>
        <strain evidence="15">U5L</strain>
    </source>
</reference>
<dbReference type="Pfam" id="PF12627">
    <property type="entry name" value="PolyA_pol_RNAbd"/>
    <property type="match status" value="1"/>
</dbReference>
<keyword evidence="5" id="KW-0819">tRNA processing</keyword>
<organism evidence="15">
    <name type="scientific">Desulfovibrio sp. U5L</name>
    <dbReference type="NCBI Taxonomy" id="596152"/>
    <lineage>
        <taxon>Bacteria</taxon>
        <taxon>Pseudomonadati</taxon>
        <taxon>Thermodesulfobacteriota</taxon>
        <taxon>Desulfovibrionia</taxon>
        <taxon>Desulfovibrionales</taxon>
        <taxon>Desulfovibrionaceae</taxon>
        <taxon>Desulfovibrio</taxon>
    </lineage>
</organism>
<dbReference type="eggNOG" id="COG0617">
    <property type="taxonomic scope" value="Bacteria"/>
</dbReference>